<gene>
    <name evidence="2" type="ORF">GQ43DRAFT_72859</name>
</gene>
<evidence type="ECO:0000313" key="3">
    <source>
        <dbReference type="Proteomes" id="UP000799536"/>
    </source>
</evidence>
<reference evidence="2" key="1">
    <citation type="journal article" date="2020" name="Stud. Mycol.">
        <title>101 Dothideomycetes genomes: a test case for predicting lifestyles and emergence of pathogens.</title>
        <authorList>
            <person name="Haridas S."/>
            <person name="Albert R."/>
            <person name="Binder M."/>
            <person name="Bloem J."/>
            <person name="Labutti K."/>
            <person name="Salamov A."/>
            <person name="Andreopoulos B."/>
            <person name="Baker S."/>
            <person name="Barry K."/>
            <person name="Bills G."/>
            <person name="Bluhm B."/>
            <person name="Cannon C."/>
            <person name="Castanera R."/>
            <person name="Culley D."/>
            <person name="Daum C."/>
            <person name="Ezra D."/>
            <person name="Gonzalez J."/>
            <person name="Henrissat B."/>
            <person name="Kuo A."/>
            <person name="Liang C."/>
            <person name="Lipzen A."/>
            <person name="Lutzoni F."/>
            <person name="Magnuson J."/>
            <person name="Mondo S."/>
            <person name="Nolan M."/>
            <person name="Ohm R."/>
            <person name="Pangilinan J."/>
            <person name="Park H.-J."/>
            <person name="Ramirez L."/>
            <person name="Alfaro M."/>
            <person name="Sun H."/>
            <person name="Tritt A."/>
            <person name="Yoshinaga Y."/>
            <person name="Zwiers L.-H."/>
            <person name="Turgeon B."/>
            <person name="Goodwin S."/>
            <person name="Spatafora J."/>
            <person name="Crous P."/>
            <person name="Grigoriev I."/>
        </authorList>
    </citation>
    <scope>NUCLEOTIDE SEQUENCE</scope>
    <source>
        <strain evidence="2">ATCC 74209</strain>
    </source>
</reference>
<dbReference type="AlphaFoldDB" id="A0A9P4MRH9"/>
<evidence type="ECO:0000256" key="1">
    <source>
        <dbReference type="SAM" id="MobiDB-lite"/>
    </source>
</evidence>
<feature type="region of interest" description="Disordered" evidence="1">
    <location>
        <begin position="1"/>
        <end position="24"/>
    </location>
</feature>
<proteinExistence type="predicted"/>
<evidence type="ECO:0000313" key="2">
    <source>
        <dbReference type="EMBL" id="KAF2200436.1"/>
    </source>
</evidence>
<dbReference type="EMBL" id="ML994022">
    <property type="protein sequence ID" value="KAF2200436.1"/>
    <property type="molecule type" value="Genomic_DNA"/>
</dbReference>
<keyword evidence="3" id="KW-1185">Reference proteome</keyword>
<accession>A0A9P4MRH9</accession>
<comment type="caution">
    <text evidence="2">The sequence shown here is derived from an EMBL/GenBank/DDBJ whole genome shotgun (WGS) entry which is preliminary data.</text>
</comment>
<sequence>MMRGASARPRSGWHFSPQRPRSTGRRLRYGVPLLSFPERLLVPPTLRFRKAVSPVRAVAVSQAKGKQSHPIHIVDGVIEDLNSSPETVEDTVCTPLPFSESCLSEGSCQTDIVVSKLLAKCIISTDIDAIPFCGQPRYRPQCSSLTTASFRLIFDSAKPHSTEETEVCL</sequence>
<name>A0A9P4MRH9_9PLEO</name>
<dbReference type="Proteomes" id="UP000799536">
    <property type="component" value="Unassembled WGS sequence"/>
</dbReference>
<organism evidence="2 3">
    <name type="scientific">Delitschia confertaspora ATCC 74209</name>
    <dbReference type="NCBI Taxonomy" id="1513339"/>
    <lineage>
        <taxon>Eukaryota</taxon>
        <taxon>Fungi</taxon>
        <taxon>Dikarya</taxon>
        <taxon>Ascomycota</taxon>
        <taxon>Pezizomycotina</taxon>
        <taxon>Dothideomycetes</taxon>
        <taxon>Pleosporomycetidae</taxon>
        <taxon>Pleosporales</taxon>
        <taxon>Delitschiaceae</taxon>
        <taxon>Delitschia</taxon>
    </lineage>
</organism>
<protein>
    <submittedName>
        <fullName evidence="2">Uncharacterized protein</fullName>
    </submittedName>
</protein>